<reference evidence="6" key="1">
    <citation type="journal article" date="2019" name="Int. J. Syst. Evol. Microbiol.">
        <title>The Global Catalogue of Microorganisms (GCM) 10K type strain sequencing project: providing services to taxonomists for standard genome sequencing and annotation.</title>
        <authorList>
            <consortium name="The Broad Institute Genomics Platform"/>
            <consortium name="The Broad Institute Genome Sequencing Center for Infectious Disease"/>
            <person name="Wu L."/>
            <person name="Ma J."/>
        </authorList>
    </citation>
    <scope>NUCLEOTIDE SEQUENCE [LARGE SCALE GENOMIC DNA]</scope>
    <source>
        <strain evidence="6">JCM 17498</strain>
    </source>
</reference>
<dbReference type="SUPFAM" id="SSF53756">
    <property type="entry name" value="UDP-Glycosyltransferase/glycogen phosphorylase"/>
    <property type="match status" value="1"/>
</dbReference>
<dbReference type="Pfam" id="PF00534">
    <property type="entry name" value="Glycos_transf_1"/>
    <property type="match status" value="1"/>
</dbReference>
<gene>
    <name evidence="5" type="ORF">GCM10022268_16270</name>
</gene>
<evidence type="ECO:0000313" key="6">
    <source>
        <dbReference type="Proteomes" id="UP001500523"/>
    </source>
</evidence>
<evidence type="ECO:0000256" key="2">
    <source>
        <dbReference type="ARBA" id="ARBA00022676"/>
    </source>
</evidence>
<evidence type="ECO:0000259" key="4">
    <source>
        <dbReference type="Pfam" id="PF00534"/>
    </source>
</evidence>
<proteinExistence type="inferred from homology"/>
<evidence type="ECO:0000313" key="5">
    <source>
        <dbReference type="EMBL" id="GAA3707642.1"/>
    </source>
</evidence>
<dbReference type="RefSeq" id="WP_344692859.1">
    <property type="nucleotide sequence ID" value="NZ_BAABBF010000003.1"/>
</dbReference>
<protein>
    <submittedName>
        <fullName evidence="5">Glycosyltransferase family 4 protein</fullName>
    </submittedName>
</protein>
<evidence type="ECO:0000256" key="3">
    <source>
        <dbReference type="ARBA" id="ARBA00022679"/>
    </source>
</evidence>
<keyword evidence="2" id="KW-0328">Glycosyltransferase</keyword>
<dbReference type="CDD" id="cd03801">
    <property type="entry name" value="GT4_PimA-like"/>
    <property type="match status" value="1"/>
</dbReference>
<feature type="domain" description="Glycosyl transferase family 1" evidence="4">
    <location>
        <begin position="235"/>
        <end position="370"/>
    </location>
</feature>
<keyword evidence="3" id="KW-0808">Transferase</keyword>
<dbReference type="EMBL" id="BAABBF010000003">
    <property type="protein sequence ID" value="GAA3707642.1"/>
    <property type="molecule type" value="Genomic_DNA"/>
</dbReference>
<dbReference type="Proteomes" id="UP001500523">
    <property type="component" value="Unassembled WGS sequence"/>
</dbReference>
<comment type="caution">
    <text evidence="5">The sequence shown here is derived from an EMBL/GenBank/DDBJ whole genome shotgun (WGS) entry which is preliminary data.</text>
</comment>
<organism evidence="5 6">
    <name type="scientific">Sphingomonas cynarae</name>
    <dbReference type="NCBI Taxonomy" id="930197"/>
    <lineage>
        <taxon>Bacteria</taxon>
        <taxon>Pseudomonadati</taxon>
        <taxon>Pseudomonadota</taxon>
        <taxon>Alphaproteobacteria</taxon>
        <taxon>Sphingomonadales</taxon>
        <taxon>Sphingomonadaceae</taxon>
        <taxon>Sphingomonas</taxon>
    </lineage>
</organism>
<comment type="similarity">
    <text evidence="1">Belongs to the glycosyltransferase group 1 family. Glycosyltransferase 4 subfamily.</text>
</comment>
<dbReference type="PANTHER" id="PTHR12526">
    <property type="entry name" value="GLYCOSYLTRANSFERASE"/>
    <property type="match status" value="1"/>
</dbReference>
<accession>A0ABP7DPB4</accession>
<dbReference type="InterPro" id="IPR001296">
    <property type="entry name" value="Glyco_trans_1"/>
</dbReference>
<name>A0ABP7DPB4_9SPHN</name>
<dbReference type="PANTHER" id="PTHR12526:SF640">
    <property type="entry name" value="COLANIC ACID BIOSYNTHESIS GLYCOSYLTRANSFERASE WCAL-RELATED"/>
    <property type="match status" value="1"/>
</dbReference>
<sequence length="420" mass="45607">MPPAEQEDAGAATLDGIRRVLLVAPNISRRMGGEGIKALQIHRELKALGHDVRQVTHARVRDEMLADQPDLAIDYVEDGPTQVWLHRLRAKPMLALLNAWQLHRLAVRVANDFLPDIVHFTSPISPVLPYFRMPGRAVVIGPLNGNVTHPPAFRDRESAGKAIGAAILRPLQWLLGRLFRGKRDALLLVSGGDRTAAALLLGGCDEDRLIRTLDCGIPDALVDRPRVSHAGVNRSFVHLGRLVPYKGCDLAIRALARGDAGATLDIIGDGPSRGELTALAERLGLGERVRFIGWMPTGPALHDRLSGYRALVMPSLAEANGIAFQEAMVLGLPVICVDWAGPQELLTVDEAIMIPPDGDEAVVAALAAAMDRLGQDGAFADQLAGRARAKAMALGFRWRDLLGRWQDVYRRARRSPPTTS</sequence>
<keyword evidence="6" id="KW-1185">Reference proteome</keyword>
<evidence type="ECO:0000256" key="1">
    <source>
        <dbReference type="ARBA" id="ARBA00009481"/>
    </source>
</evidence>
<dbReference type="Gene3D" id="3.40.50.2000">
    <property type="entry name" value="Glycogen Phosphorylase B"/>
    <property type="match status" value="2"/>
</dbReference>